<protein>
    <submittedName>
        <fullName evidence="1">Uncharacterized protein</fullName>
    </submittedName>
</protein>
<dbReference type="EMBL" id="QSBY01000009">
    <property type="protein sequence ID" value="RHW70184.1"/>
    <property type="molecule type" value="Genomic_DNA"/>
</dbReference>
<evidence type="ECO:0000313" key="2">
    <source>
        <dbReference type="Proteomes" id="UP000266743"/>
    </source>
</evidence>
<comment type="caution">
    <text evidence="1">The sequence shown here is derived from an EMBL/GenBank/DDBJ whole genome shotgun (WGS) entry which is preliminary data.</text>
</comment>
<organism evidence="1 2">
    <name type="scientific">Trypanosoma brucei equiperdum</name>
    <dbReference type="NCBI Taxonomy" id="630700"/>
    <lineage>
        <taxon>Eukaryota</taxon>
        <taxon>Discoba</taxon>
        <taxon>Euglenozoa</taxon>
        <taxon>Kinetoplastea</taxon>
        <taxon>Metakinetoplastina</taxon>
        <taxon>Trypanosomatida</taxon>
        <taxon>Trypanosomatidae</taxon>
        <taxon>Trypanosoma</taxon>
    </lineage>
</organism>
<dbReference type="AlphaFoldDB" id="A0A3L6L0N0"/>
<gene>
    <name evidence="1" type="ORF">DPX39_090023300</name>
</gene>
<accession>A0A3L6L0N0</accession>
<dbReference type="Proteomes" id="UP000266743">
    <property type="component" value="Chromosome 9"/>
</dbReference>
<sequence>MLRSCVYPARPSSFPFHLPLFDDFGFFFPMIQI</sequence>
<proteinExistence type="predicted"/>
<name>A0A3L6L0N0_9TRYP</name>
<reference evidence="1 2" key="1">
    <citation type="submission" date="2018-09" db="EMBL/GenBank/DDBJ databases">
        <title>whole genome sequence of T. equiperdum IVM-t1 strain.</title>
        <authorList>
            <person name="Suganuma K."/>
        </authorList>
    </citation>
    <scope>NUCLEOTIDE SEQUENCE [LARGE SCALE GENOMIC DNA]</scope>
    <source>
        <strain evidence="1 2">IVM-t1</strain>
    </source>
</reference>
<evidence type="ECO:0000313" key="1">
    <source>
        <dbReference type="EMBL" id="RHW70184.1"/>
    </source>
</evidence>